<keyword evidence="7" id="KW-0653">Protein transport</keyword>
<accession>A0A6P7FEA2</accession>
<keyword evidence="4 11" id="KW-0812">Transmembrane</keyword>
<dbReference type="AlphaFoldDB" id="A0A6P7FEA2"/>
<keyword evidence="5" id="KW-0256">Endoplasmic reticulum</keyword>
<evidence type="ECO:0000256" key="3">
    <source>
        <dbReference type="ARBA" id="ARBA00022448"/>
    </source>
</evidence>
<keyword evidence="3" id="KW-0813">Transport</keyword>
<evidence type="ECO:0000256" key="8">
    <source>
        <dbReference type="ARBA" id="ARBA00022989"/>
    </source>
</evidence>
<dbReference type="Pfam" id="PF00810">
    <property type="entry name" value="ER_lumen_recept"/>
    <property type="match status" value="1"/>
</dbReference>
<evidence type="ECO:0000256" key="7">
    <source>
        <dbReference type="ARBA" id="ARBA00022927"/>
    </source>
</evidence>
<reference evidence="12" key="1">
    <citation type="submission" date="2025-08" db="UniProtKB">
        <authorList>
            <consortium name="RefSeq"/>
        </authorList>
    </citation>
    <scope>IDENTIFICATION</scope>
    <source>
        <tissue evidence="12">Whole insect</tissue>
    </source>
</reference>
<comment type="similarity">
    <text evidence="2">Belongs to the ERD2 family.</text>
</comment>
<evidence type="ECO:0000256" key="9">
    <source>
        <dbReference type="ARBA" id="ARBA00023136"/>
    </source>
</evidence>
<dbReference type="PRINTS" id="PR00660">
    <property type="entry name" value="ERLUMENR"/>
</dbReference>
<keyword evidence="9 11" id="KW-0472">Membrane</keyword>
<sequence>MLNFEKINVFIRIGDSLHTSAILYLLCSIIKEKSYAGISAKTQFLYAAVFITRYLDSFMVFRSYYNTLVEVTLVLVSVCTFLLSFKMRSTYERKYDFFWSEVLVAGALILAMFVNNSLEAIEVSFFFK</sequence>
<protein>
    <submittedName>
        <fullName evidence="12">ER lumen protein-retaining receptor C28H8.4</fullName>
    </submittedName>
</protein>
<name>A0A6P7FEA2_DIAVI</name>
<dbReference type="GO" id="GO:0016192">
    <property type="term" value="P:vesicle-mediated transport"/>
    <property type="evidence" value="ECO:0007669"/>
    <property type="project" value="UniProtKB-KW"/>
</dbReference>
<comment type="subcellular location">
    <subcellularLocation>
        <location evidence="1">Endoplasmic reticulum membrane</location>
        <topology evidence="1">Multi-pass membrane protein</topology>
    </subcellularLocation>
</comment>
<dbReference type="PANTHER" id="PTHR10585">
    <property type="entry name" value="ER LUMEN PROTEIN RETAINING RECEPTOR"/>
    <property type="match status" value="1"/>
</dbReference>
<keyword evidence="8 11" id="KW-1133">Transmembrane helix</keyword>
<evidence type="ECO:0000256" key="2">
    <source>
        <dbReference type="ARBA" id="ARBA00010120"/>
    </source>
</evidence>
<evidence type="ECO:0000256" key="4">
    <source>
        <dbReference type="ARBA" id="ARBA00022692"/>
    </source>
</evidence>
<proteinExistence type="inferred from homology"/>
<evidence type="ECO:0000256" key="10">
    <source>
        <dbReference type="ARBA" id="ARBA00023170"/>
    </source>
</evidence>
<feature type="transmembrane region" description="Helical" evidence="11">
    <location>
        <begin position="97"/>
        <end position="118"/>
    </location>
</feature>
<dbReference type="GO" id="GO:0005789">
    <property type="term" value="C:endoplasmic reticulum membrane"/>
    <property type="evidence" value="ECO:0007669"/>
    <property type="project" value="UniProtKB-SubCell"/>
</dbReference>
<evidence type="ECO:0000313" key="12">
    <source>
        <dbReference type="RefSeq" id="XP_028131690.1"/>
    </source>
</evidence>
<evidence type="ECO:0000256" key="5">
    <source>
        <dbReference type="ARBA" id="ARBA00022824"/>
    </source>
</evidence>
<evidence type="ECO:0000256" key="6">
    <source>
        <dbReference type="ARBA" id="ARBA00022892"/>
    </source>
</evidence>
<dbReference type="GO" id="GO:0015031">
    <property type="term" value="P:protein transport"/>
    <property type="evidence" value="ECO:0007669"/>
    <property type="project" value="UniProtKB-KW"/>
</dbReference>
<keyword evidence="10 12" id="KW-0675">Receptor</keyword>
<dbReference type="GO" id="GO:0046923">
    <property type="term" value="F:ER retention sequence binding"/>
    <property type="evidence" value="ECO:0007669"/>
    <property type="project" value="InterPro"/>
</dbReference>
<gene>
    <name evidence="12" type="primary">LOC114327309</name>
</gene>
<evidence type="ECO:0000256" key="1">
    <source>
        <dbReference type="ARBA" id="ARBA00004477"/>
    </source>
</evidence>
<dbReference type="GO" id="GO:0006621">
    <property type="term" value="P:protein retention in ER lumen"/>
    <property type="evidence" value="ECO:0007669"/>
    <property type="project" value="InterPro"/>
</dbReference>
<organism evidence="12">
    <name type="scientific">Diabrotica virgifera virgifera</name>
    <name type="common">western corn rootworm</name>
    <dbReference type="NCBI Taxonomy" id="50390"/>
    <lineage>
        <taxon>Eukaryota</taxon>
        <taxon>Metazoa</taxon>
        <taxon>Ecdysozoa</taxon>
        <taxon>Arthropoda</taxon>
        <taxon>Hexapoda</taxon>
        <taxon>Insecta</taxon>
        <taxon>Pterygota</taxon>
        <taxon>Neoptera</taxon>
        <taxon>Endopterygota</taxon>
        <taxon>Coleoptera</taxon>
        <taxon>Polyphaga</taxon>
        <taxon>Cucujiformia</taxon>
        <taxon>Chrysomeloidea</taxon>
        <taxon>Chrysomelidae</taxon>
        <taxon>Galerucinae</taxon>
        <taxon>Diabroticina</taxon>
        <taxon>Diabroticites</taxon>
        <taxon>Diabrotica</taxon>
    </lineage>
</organism>
<dbReference type="RefSeq" id="XP_028131690.1">
    <property type="nucleotide sequence ID" value="XM_028275889.1"/>
</dbReference>
<evidence type="ECO:0000256" key="11">
    <source>
        <dbReference type="SAM" id="Phobius"/>
    </source>
</evidence>
<keyword evidence="6" id="KW-0931">ER-Golgi transport</keyword>
<dbReference type="InParanoid" id="A0A6P7FEA2"/>
<feature type="transmembrane region" description="Helical" evidence="11">
    <location>
        <begin position="64"/>
        <end position="85"/>
    </location>
</feature>
<dbReference type="InterPro" id="IPR000133">
    <property type="entry name" value="ER_ret_rcpt"/>
</dbReference>